<dbReference type="Pfam" id="PF02493">
    <property type="entry name" value="MORN"/>
    <property type="match status" value="4"/>
</dbReference>
<sequence length="120" mass="13534">RTGQGTFTWSGGDKYVGEWKDDEKDGQGTYIYGIGKLKGDKYKGEFKDGKRTGQGTFTWSDGRKYEGEFKDGKRTGQGTFTLPNGSKYVGKWRGDKPWNVKFYDKKGNILIKIANGVLQK</sequence>
<accession>A0A381UPR3</accession>
<dbReference type="AlphaFoldDB" id="A0A381UPR3"/>
<keyword evidence="1" id="KW-0677">Repeat</keyword>
<dbReference type="PANTHER" id="PTHR43215">
    <property type="entry name" value="RADIAL SPOKE HEAD 1 HOMOLOG"/>
    <property type="match status" value="1"/>
</dbReference>
<evidence type="ECO:0008006" key="3">
    <source>
        <dbReference type="Google" id="ProtNLM"/>
    </source>
</evidence>
<gene>
    <name evidence="2" type="ORF">METZ01_LOCUS83006</name>
</gene>
<evidence type="ECO:0000313" key="2">
    <source>
        <dbReference type="EMBL" id="SVA30152.1"/>
    </source>
</evidence>
<evidence type="ECO:0000256" key="1">
    <source>
        <dbReference type="ARBA" id="ARBA00022737"/>
    </source>
</evidence>
<dbReference type="GO" id="GO:0005829">
    <property type="term" value="C:cytosol"/>
    <property type="evidence" value="ECO:0007669"/>
    <property type="project" value="TreeGrafter"/>
</dbReference>
<dbReference type="FunFam" id="2.20.110.10:FF:000002">
    <property type="entry name" value="Phosphatidylinositol 4-phosphate 5-kinase 8"/>
    <property type="match status" value="1"/>
</dbReference>
<dbReference type="SMART" id="SM00698">
    <property type="entry name" value="MORN"/>
    <property type="match status" value="3"/>
</dbReference>
<dbReference type="EMBL" id="UINC01006875">
    <property type="protein sequence ID" value="SVA30152.1"/>
    <property type="molecule type" value="Genomic_DNA"/>
</dbReference>
<proteinExistence type="predicted"/>
<reference evidence="2" key="1">
    <citation type="submission" date="2018-05" db="EMBL/GenBank/DDBJ databases">
        <authorList>
            <person name="Lanie J.A."/>
            <person name="Ng W.-L."/>
            <person name="Kazmierczak K.M."/>
            <person name="Andrzejewski T.M."/>
            <person name="Davidsen T.M."/>
            <person name="Wayne K.J."/>
            <person name="Tettelin H."/>
            <person name="Glass J.I."/>
            <person name="Rusch D."/>
            <person name="Podicherti R."/>
            <person name="Tsui H.-C.T."/>
            <person name="Winkler M.E."/>
        </authorList>
    </citation>
    <scope>NUCLEOTIDE SEQUENCE</scope>
</reference>
<protein>
    <recommendedName>
        <fullName evidence="3">MORN motif-containing protein</fullName>
    </recommendedName>
</protein>
<dbReference type="PANTHER" id="PTHR43215:SF14">
    <property type="entry name" value="RADIAL SPOKE HEAD 1 HOMOLOG"/>
    <property type="match status" value="1"/>
</dbReference>
<dbReference type="SUPFAM" id="SSF82185">
    <property type="entry name" value="Histone H3 K4-specific methyltransferase SET7/9 N-terminal domain"/>
    <property type="match status" value="1"/>
</dbReference>
<organism evidence="2">
    <name type="scientific">marine metagenome</name>
    <dbReference type="NCBI Taxonomy" id="408172"/>
    <lineage>
        <taxon>unclassified sequences</taxon>
        <taxon>metagenomes</taxon>
        <taxon>ecological metagenomes</taxon>
    </lineage>
</organism>
<dbReference type="Gene3D" id="2.20.110.10">
    <property type="entry name" value="Histone H3 K4-specific methyltransferase SET7/9 N-terminal domain"/>
    <property type="match status" value="2"/>
</dbReference>
<feature type="non-terminal residue" evidence="2">
    <location>
        <position position="1"/>
    </location>
</feature>
<dbReference type="InterPro" id="IPR003409">
    <property type="entry name" value="MORN"/>
</dbReference>
<name>A0A381UPR3_9ZZZZ</name>